<accession>A0ABM7DPS0</accession>
<reference evidence="3" key="1">
    <citation type="submission" date="2017-03" db="EMBL/GenBank/DDBJ databases">
        <title>Full genome sequence of a non-lethal Shewanella isolate that potentiates virulence of Vibio parahaemolyticus causing acute hepatopancreatic necrosis disease (AHPND) in shrimp.</title>
        <authorList>
            <person name="Prachumwat A."/>
            <person name="Sritunyalucksana K."/>
        </authorList>
    </citation>
    <scope>NUCLEOTIDE SEQUENCE [LARGE SCALE GENOMIC DNA]</scope>
    <source>
        <strain evidence="3">TH2012</strain>
    </source>
</reference>
<evidence type="ECO:0000256" key="1">
    <source>
        <dbReference type="SAM" id="Phobius"/>
    </source>
</evidence>
<evidence type="ECO:0000313" key="2">
    <source>
        <dbReference type="EMBL" id="AZQ11674.1"/>
    </source>
</evidence>
<name>A0ABM7DPS0_9GAMM</name>
<keyword evidence="1" id="KW-1133">Transmembrane helix</keyword>
<protein>
    <submittedName>
        <fullName evidence="2">Uncharacterized protein</fullName>
    </submittedName>
</protein>
<dbReference type="RefSeq" id="WP_237158608.1">
    <property type="nucleotide sequence ID" value="NZ_CP020373.1"/>
</dbReference>
<proteinExistence type="predicted"/>
<keyword evidence="1" id="KW-0472">Membrane</keyword>
<sequence length="65" mass="6773">MMKSELVVLLLATLGLVLALVGHIAMGFMLNVSALGMVAAPMPFVLMVVAVIAVKYAAAHDKPSH</sequence>
<feature type="transmembrane region" description="Helical" evidence="1">
    <location>
        <begin position="35"/>
        <end position="58"/>
    </location>
</feature>
<keyword evidence="1" id="KW-0812">Transmembrane</keyword>
<dbReference type="Proteomes" id="UP000278437">
    <property type="component" value="Chromosome"/>
</dbReference>
<gene>
    <name evidence="2" type="ORF">STH12_02605</name>
</gene>
<keyword evidence="3" id="KW-1185">Reference proteome</keyword>
<dbReference type="EMBL" id="CP020373">
    <property type="protein sequence ID" value="AZQ11674.1"/>
    <property type="molecule type" value="Genomic_DNA"/>
</dbReference>
<evidence type="ECO:0000313" key="3">
    <source>
        <dbReference type="Proteomes" id="UP000278437"/>
    </source>
</evidence>
<organism evidence="2 3">
    <name type="scientific">Shewanella khirikhana</name>
    <dbReference type="NCBI Taxonomy" id="1965282"/>
    <lineage>
        <taxon>Bacteria</taxon>
        <taxon>Pseudomonadati</taxon>
        <taxon>Pseudomonadota</taxon>
        <taxon>Gammaproteobacteria</taxon>
        <taxon>Alteromonadales</taxon>
        <taxon>Shewanellaceae</taxon>
        <taxon>Shewanella</taxon>
    </lineage>
</organism>